<protein>
    <submittedName>
        <fullName evidence="3">Uncharacterized protein</fullName>
    </submittedName>
</protein>
<dbReference type="EMBL" id="QGNW01000745">
    <property type="protein sequence ID" value="RVW63266.1"/>
    <property type="molecule type" value="Genomic_DNA"/>
</dbReference>
<sequence>MFGSTMEMTNICAMKTYNLEMDFMDTCMASVPLCLLVMILAEITNTIALLRDAFLGLRQRIDGHQAQPVPIQGNTPHDSTIPPSPPSGHTIRQDHMVPSSPPPPVTDDTQTRIDRIEQMMRLLHVSNGVMSWDGYDDFPVVALPVEFHMPDIEIHEDRVPLFGLLVQALYGIEDGIPRGLWAYSSPLDSKGKKLE</sequence>
<evidence type="ECO:0000313" key="3">
    <source>
        <dbReference type="EMBL" id="RVW63266.1"/>
    </source>
</evidence>
<proteinExistence type="predicted"/>
<evidence type="ECO:0000256" key="1">
    <source>
        <dbReference type="SAM" id="MobiDB-lite"/>
    </source>
</evidence>
<keyword evidence="2" id="KW-0812">Transmembrane</keyword>
<gene>
    <name evidence="3" type="ORF">CK203_058639</name>
</gene>
<keyword evidence="2" id="KW-1133">Transmembrane helix</keyword>
<reference evidence="3 4" key="1">
    <citation type="journal article" date="2018" name="PLoS Genet.">
        <title>Population sequencing reveals clonal diversity and ancestral inbreeding in the grapevine cultivar Chardonnay.</title>
        <authorList>
            <person name="Roach M.J."/>
            <person name="Johnson D.L."/>
            <person name="Bohlmann J."/>
            <person name="van Vuuren H.J."/>
            <person name="Jones S.J."/>
            <person name="Pretorius I.S."/>
            <person name="Schmidt S.A."/>
            <person name="Borneman A.R."/>
        </authorList>
    </citation>
    <scope>NUCLEOTIDE SEQUENCE [LARGE SCALE GENOMIC DNA]</scope>
    <source>
        <strain evidence="4">cv. Chardonnay</strain>
        <tissue evidence="3">Leaf</tissue>
    </source>
</reference>
<evidence type="ECO:0000256" key="2">
    <source>
        <dbReference type="SAM" id="Phobius"/>
    </source>
</evidence>
<organism evidence="3 4">
    <name type="scientific">Vitis vinifera</name>
    <name type="common">Grape</name>
    <dbReference type="NCBI Taxonomy" id="29760"/>
    <lineage>
        <taxon>Eukaryota</taxon>
        <taxon>Viridiplantae</taxon>
        <taxon>Streptophyta</taxon>
        <taxon>Embryophyta</taxon>
        <taxon>Tracheophyta</taxon>
        <taxon>Spermatophyta</taxon>
        <taxon>Magnoliopsida</taxon>
        <taxon>eudicotyledons</taxon>
        <taxon>Gunneridae</taxon>
        <taxon>Pentapetalae</taxon>
        <taxon>rosids</taxon>
        <taxon>Vitales</taxon>
        <taxon>Vitaceae</taxon>
        <taxon>Viteae</taxon>
        <taxon>Vitis</taxon>
    </lineage>
</organism>
<keyword evidence="2" id="KW-0472">Membrane</keyword>
<feature type="transmembrane region" description="Helical" evidence="2">
    <location>
        <begin position="29"/>
        <end position="50"/>
    </location>
</feature>
<dbReference type="Proteomes" id="UP000288805">
    <property type="component" value="Unassembled WGS sequence"/>
</dbReference>
<feature type="region of interest" description="Disordered" evidence="1">
    <location>
        <begin position="67"/>
        <end position="107"/>
    </location>
</feature>
<name>A0A438FTI2_VITVI</name>
<dbReference type="AlphaFoldDB" id="A0A438FTI2"/>
<comment type="caution">
    <text evidence="3">The sequence shown here is derived from an EMBL/GenBank/DDBJ whole genome shotgun (WGS) entry which is preliminary data.</text>
</comment>
<evidence type="ECO:0000313" key="4">
    <source>
        <dbReference type="Proteomes" id="UP000288805"/>
    </source>
</evidence>
<accession>A0A438FTI2</accession>